<evidence type="ECO:0000313" key="3">
    <source>
        <dbReference type="Proteomes" id="UP000184020"/>
    </source>
</evidence>
<dbReference type="Pfam" id="PF04326">
    <property type="entry name" value="SLFN_AlbA_2"/>
    <property type="match status" value="1"/>
</dbReference>
<dbReference type="Gene3D" id="3.30.950.30">
    <property type="entry name" value="Schlafen, AAA domain"/>
    <property type="match status" value="1"/>
</dbReference>
<dbReference type="GO" id="GO:0003677">
    <property type="term" value="F:DNA binding"/>
    <property type="evidence" value="ECO:0007669"/>
    <property type="project" value="UniProtKB-KW"/>
</dbReference>
<dbReference type="EMBL" id="FQWF01000011">
    <property type="protein sequence ID" value="SHG86955.1"/>
    <property type="molecule type" value="Genomic_DNA"/>
</dbReference>
<name>A0A1M5NBV0_9FLAO</name>
<protein>
    <submittedName>
        <fullName evidence="2">Putative DNA-binding domain-containing protein</fullName>
    </submittedName>
</protein>
<evidence type="ECO:0000259" key="1">
    <source>
        <dbReference type="Pfam" id="PF04326"/>
    </source>
</evidence>
<keyword evidence="2" id="KW-0238">DNA-binding</keyword>
<organism evidence="2 3">
    <name type="scientific">Flavobacterium micromati</name>
    <dbReference type="NCBI Taxonomy" id="229205"/>
    <lineage>
        <taxon>Bacteria</taxon>
        <taxon>Pseudomonadati</taxon>
        <taxon>Bacteroidota</taxon>
        <taxon>Flavobacteriia</taxon>
        <taxon>Flavobacteriales</taxon>
        <taxon>Flavobacteriaceae</taxon>
        <taxon>Flavobacterium</taxon>
    </lineage>
</organism>
<evidence type="ECO:0000313" key="2">
    <source>
        <dbReference type="EMBL" id="SHG86955.1"/>
    </source>
</evidence>
<dbReference type="RefSeq" id="WP_073020702.1">
    <property type="nucleotide sequence ID" value="NZ_FQWF01000011.1"/>
</dbReference>
<dbReference type="STRING" id="229205.SAMN05444372_1112"/>
<gene>
    <name evidence="2" type="ORF">SAMN05444372_1112</name>
</gene>
<reference evidence="3" key="1">
    <citation type="submission" date="2016-11" db="EMBL/GenBank/DDBJ databases">
        <authorList>
            <person name="Varghese N."/>
            <person name="Submissions S."/>
        </authorList>
    </citation>
    <scope>NUCLEOTIDE SEQUENCE [LARGE SCALE GENOMIC DNA]</scope>
    <source>
        <strain evidence="3">DSM 17659</strain>
    </source>
</reference>
<feature type="domain" description="Schlafen AlbA-2" evidence="1">
    <location>
        <begin position="253"/>
        <end position="358"/>
    </location>
</feature>
<dbReference type="AlphaFoldDB" id="A0A1M5NBV0"/>
<dbReference type="Proteomes" id="UP000184020">
    <property type="component" value="Unassembled WGS sequence"/>
</dbReference>
<dbReference type="OrthoDB" id="1100311at2"/>
<proteinExistence type="predicted"/>
<accession>A0A1M5NBV0</accession>
<sequence>MCRESQIDSEVQPAIYYLIKGRYYYSTTLMKFIAFEKRFINQNPIEAREQAFSFYSNYATILEAHQDLSWKPLPGEPFIIKNNFSETLVRKYSAVEVKYKDPSQYDKGIAIYMIVQNPIKYRNRVDQIGDRFLIHGIWNFDFEDIQNLKSGLIREFKYYMSFNYNIEGYEEIVDFSIFNFKKNDFQDLRKFSILSTPFNWLVNYYLIENNWYAKLKRNQIKRQNRLKIECIKFKRKETIQTRIQKEDLINNEFLTTLDYDMIVRSIASLFNENGGCIFVGVNKKREIIDVFKSVEFNDFLLGTIKLLQLNHNELIGSTTSSFYKVGDKVVVVFEVLPSSKKGIFLNINDKKVFYRRNDFGFYPLRDAEEILSYWVERKAKLIVIHEILERL</sequence>
<dbReference type="InterPro" id="IPR007421">
    <property type="entry name" value="Schlafen_AlbA_2_dom"/>
</dbReference>
<keyword evidence="3" id="KW-1185">Reference proteome</keyword>
<dbReference type="InterPro" id="IPR038461">
    <property type="entry name" value="Schlafen_AlbA_2_dom_sf"/>
</dbReference>